<protein>
    <submittedName>
        <fullName evidence="1">DUF1670 domain-containing protein</fullName>
    </submittedName>
</protein>
<evidence type="ECO:0000313" key="2">
    <source>
        <dbReference type="Proteomes" id="UP000252100"/>
    </source>
</evidence>
<dbReference type="EMBL" id="CP031092">
    <property type="protein sequence ID" value="AXF57378.1"/>
    <property type="molecule type" value="Genomic_DNA"/>
</dbReference>
<accession>A0A345C2E7</accession>
<reference evidence="1 2" key="1">
    <citation type="journal article" date="2018" name="J. Microbiol.">
        <title>Salicibibacter kimchii gen. nov., sp. nov., a moderately halophilic and alkalitolerant bacterium in the family Bacillaceae, isolated from kimchi.</title>
        <authorList>
            <person name="Jang J.Y."/>
            <person name="Oh Y.J."/>
            <person name="Lim S.K."/>
            <person name="Park H.K."/>
            <person name="Lee C."/>
            <person name="Kim J.Y."/>
            <person name="Lee M.A."/>
            <person name="Choi H.J."/>
        </authorList>
    </citation>
    <scope>NUCLEOTIDE SEQUENCE [LARGE SCALE GENOMIC DNA]</scope>
    <source>
        <strain evidence="1 2">NKC1-1</strain>
    </source>
</reference>
<gene>
    <name evidence="1" type="ORF">DT065_16175</name>
</gene>
<sequence length="77" mass="8782">MKRYLRDFGRVVTCSKKAFTATETAHVVGISERLAHEYLALYRDYNIPEYADRLEDLVTRSNPSMPMSKGKKGAKKA</sequence>
<proteinExistence type="predicted"/>
<organism evidence="1 2">
    <name type="scientific">Salicibibacter kimchii</name>
    <dbReference type="NCBI Taxonomy" id="2099786"/>
    <lineage>
        <taxon>Bacteria</taxon>
        <taxon>Bacillati</taxon>
        <taxon>Bacillota</taxon>
        <taxon>Bacilli</taxon>
        <taxon>Bacillales</taxon>
        <taxon>Bacillaceae</taxon>
        <taxon>Salicibibacter</taxon>
    </lineage>
</organism>
<evidence type="ECO:0000313" key="1">
    <source>
        <dbReference type="EMBL" id="AXF57378.1"/>
    </source>
</evidence>
<dbReference type="Proteomes" id="UP000252100">
    <property type="component" value="Chromosome"/>
</dbReference>
<dbReference type="AlphaFoldDB" id="A0A345C2E7"/>
<keyword evidence="2" id="KW-1185">Reference proteome</keyword>
<name>A0A345C2E7_9BACI</name>
<dbReference type="Pfam" id="PF07900">
    <property type="entry name" value="DUF1670"/>
    <property type="match status" value="1"/>
</dbReference>
<dbReference type="InterPro" id="IPR012872">
    <property type="entry name" value="DUF1670"/>
</dbReference>
<dbReference type="KEGG" id="rue:DT065_16175"/>